<feature type="transmembrane region" description="Helical" evidence="1">
    <location>
        <begin position="101"/>
        <end position="120"/>
    </location>
</feature>
<feature type="transmembrane region" description="Helical" evidence="1">
    <location>
        <begin position="21"/>
        <end position="42"/>
    </location>
</feature>
<feature type="transmembrane region" description="Helical" evidence="1">
    <location>
        <begin position="48"/>
        <end position="66"/>
    </location>
</feature>
<keyword evidence="1" id="KW-1133">Transmembrane helix</keyword>
<keyword evidence="1" id="KW-0812">Transmembrane</keyword>
<accession>A0ABW4KTR8</accession>
<reference evidence="3" key="1">
    <citation type="journal article" date="2019" name="Int. J. Syst. Evol. Microbiol.">
        <title>The Global Catalogue of Microorganisms (GCM) 10K type strain sequencing project: providing services to taxonomists for standard genome sequencing and annotation.</title>
        <authorList>
            <consortium name="The Broad Institute Genomics Platform"/>
            <consortium name="The Broad Institute Genome Sequencing Center for Infectious Disease"/>
            <person name="Wu L."/>
            <person name="Ma J."/>
        </authorList>
    </citation>
    <scope>NUCLEOTIDE SEQUENCE [LARGE SCALE GENOMIC DNA]</scope>
    <source>
        <strain evidence="3">LMG 29247</strain>
    </source>
</reference>
<evidence type="ECO:0000313" key="3">
    <source>
        <dbReference type="Proteomes" id="UP001597304"/>
    </source>
</evidence>
<proteinExistence type="predicted"/>
<dbReference type="EMBL" id="JBHUEJ010000008">
    <property type="protein sequence ID" value="MFD1709678.1"/>
    <property type="molecule type" value="Genomic_DNA"/>
</dbReference>
<evidence type="ECO:0000256" key="1">
    <source>
        <dbReference type="SAM" id="Phobius"/>
    </source>
</evidence>
<organism evidence="2 3">
    <name type="scientific">Ottowia flava</name>
    <dbReference type="NCBI Taxonomy" id="2675430"/>
    <lineage>
        <taxon>Bacteria</taxon>
        <taxon>Pseudomonadati</taxon>
        <taxon>Pseudomonadota</taxon>
        <taxon>Betaproteobacteria</taxon>
        <taxon>Burkholderiales</taxon>
        <taxon>Comamonadaceae</taxon>
        <taxon>Ottowia</taxon>
    </lineage>
</organism>
<protein>
    <submittedName>
        <fullName evidence="2">DUF2069 domain-containing protein</fullName>
    </submittedName>
</protein>
<dbReference type="Proteomes" id="UP001597304">
    <property type="component" value="Unassembled WGS sequence"/>
</dbReference>
<name>A0ABW4KTR8_9BURK</name>
<dbReference type="Pfam" id="PF09842">
    <property type="entry name" value="DUF2069"/>
    <property type="match status" value="1"/>
</dbReference>
<keyword evidence="3" id="KW-1185">Reference proteome</keyword>
<dbReference type="InterPro" id="IPR018643">
    <property type="entry name" value="DUF2069_membrane"/>
</dbReference>
<dbReference type="RefSeq" id="WP_147913431.1">
    <property type="nucleotide sequence ID" value="NZ_JBHUEJ010000008.1"/>
</dbReference>
<sequence length="136" mass="14703">MPSPSVPAPAPSPSSARTTRAIAVLALLALTALCLAWELWLAPLRPGGSWLALKALPLLLALPGLLRMRMYTYRALALFIWLYFVEGVVRATSDRAPSSYYAWGEVVLVVILFVACTAHIRLRQREAKAAAAVSGT</sequence>
<feature type="transmembrane region" description="Helical" evidence="1">
    <location>
        <begin position="73"/>
        <end position="89"/>
    </location>
</feature>
<comment type="caution">
    <text evidence="2">The sequence shown here is derived from an EMBL/GenBank/DDBJ whole genome shotgun (WGS) entry which is preliminary data.</text>
</comment>
<evidence type="ECO:0000313" key="2">
    <source>
        <dbReference type="EMBL" id="MFD1709678.1"/>
    </source>
</evidence>
<gene>
    <name evidence="2" type="ORF">ACFSF0_03605</name>
</gene>
<keyword evidence="1" id="KW-0472">Membrane</keyword>